<dbReference type="AlphaFoldDB" id="T1C4L8"/>
<gene>
    <name evidence="1" type="ORF">B1B_07849</name>
</gene>
<evidence type="ECO:0000313" key="1">
    <source>
        <dbReference type="EMBL" id="EQD60249.1"/>
    </source>
</evidence>
<comment type="caution">
    <text evidence="1">The sequence shown here is derived from an EMBL/GenBank/DDBJ whole genome shotgun (WGS) entry which is preliminary data.</text>
</comment>
<sequence>MSFMGRADSKLARSLSVLAHIHAAPRKITAPELCKRLAADGIEIGLRTVQRDLHQLAASFEITCDDAKPAGWSWAAGSRVLELPGMEVETALTLQLVRKFLVPLLPRAALQRLEPHMQRAGQVLSLHAQTAAARWQDKIAVISSGAPLLLPEVNPAVLEVVYDALLTERVFAADYRGLAQSAWRRHRVHPQGLI</sequence>
<name>T1C4L8_9ZZZZ</name>
<proteinExistence type="predicted"/>
<organism evidence="1">
    <name type="scientific">mine drainage metagenome</name>
    <dbReference type="NCBI Taxonomy" id="410659"/>
    <lineage>
        <taxon>unclassified sequences</taxon>
        <taxon>metagenomes</taxon>
        <taxon>ecological metagenomes</taxon>
    </lineage>
</organism>
<reference evidence="1" key="1">
    <citation type="submission" date="2013-08" db="EMBL/GenBank/DDBJ databases">
        <authorList>
            <person name="Mendez C."/>
            <person name="Richter M."/>
            <person name="Ferrer M."/>
            <person name="Sanchez J."/>
        </authorList>
    </citation>
    <scope>NUCLEOTIDE SEQUENCE</scope>
</reference>
<dbReference type="EMBL" id="AUZY01005028">
    <property type="protein sequence ID" value="EQD60249.1"/>
    <property type="molecule type" value="Genomic_DNA"/>
</dbReference>
<feature type="non-terminal residue" evidence="1">
    <location>
        <position position="194"/>
    </location>
</feature>
<accession>T1C4L8</accession>
<protein>
    <submittedName>
        <fullName evidence="1">Transcriptional regulator-like protein</fullName>
    </submittedName>
</protein>
<reference evidence="1" key="2">
    <citation type="journal article" date="2014" name="ISME J.">
        <title>Microbial stratification in low pH oxic and suboxic macroscopic growths along an acid mine drainage.</title>
        <authorList>
            <person name="Mendez-Garcia C."/>
            <person name="Mesa V."/>
            <person name="Sprenger R.R."/>
            <person name="Richter M."/>
            <person name="Diez M.S."/>
            <person name="Solano J."/>
            <person name="Bargiela R."/>
            <person name="Golyshina O.V."/>
            <person name="Manteca A."/>
            <person name="Ramos J.L."/>
            <person name="Gallego J.R."/>
            <person name="Llorente I."/>
            <person name="Martins Dos Santos V.A."/>
            <person name="Jensen O.N."/>
            <person name="Pelaez A.I."/>
            <person name="Sanchez J."/>
            <person name="Ferrer M."/>
        </authorList>
    </citation>
    <scope>NUCLEOTIDE SEQUENCE</scope>
</reference>